<feature type="domain" description="DUF5666" evidence="1">
    <location>
        <begin position="183"/>
        <end position="240"/>
    </location>
</feature>
<dbReference type="EMBL" id="UOFE01000006">
    <property type="protein sequence ID" value="VAW50669.1"/>
    <property type="molecule type" value="Genomic_DNA"/>
</dbReference>
<sequence length="474" mass="49116">MNLSVIIKAALCATIATGMVSCGSSNGSDSSTETGNTVVGKIIGFGSIIMNNGVEYETDGLSDCDVDDTNVAGVCEDDLSVGMHVTLRTDDNGVVTALKYDDELEGVASSVSGSNGDFTFEVFGVTVSTVNPDTEWDDFSTNPPSAAELDGANVEISGEWQGNMLVASYVEKQENGDSSHEVKGTVGVLTGTNFTLTLRNGIAIDVNASAVDQLPLAGEFVEVKGNYNDASGIFTATEIENEDEDDFDSDSEAEITGTLLADAGSSTGFSIGNTGVDISAAPGCNNLVGLEVEAKGRFDVDTGVLVVEECENEEEDLEAKCQISNVTVAGIDKPKVGSVECAFPGTVGGPIVINFNDSPNLAMFSDDSTASTSDLTNYSAGDCVEIKFSRDSNGGYDAGLIKQEGNGACDSYDIEATVDSFNDGVDITVLDITFTASPTSYDPVGSNLTLSPGDEVKIVDIDGDGNADEVEADD</sequence>
<name>A0A3B0WMT6_9ZZZZ</name>
<dbReference type="InterPro" id="IPR043724">
    <property type="entry name" value="DUF5666"/>
</dbReference>
<gene>
    <name evidence="2" type="ORF">MNBD_GAMMA05-2597</name>
</gene>
<accession>A0A3B0WMT6</accession>
<evidence type="ECO:0000259" key="1">
    <source>
        <dbReference type="Pfam" id="PF18914"/>
    </source>
</evidence>
<protein>
    <recommendedName>
        <fullName evidence="1">DUF5666 domain-containing protein</fullName>
    </recommendedName>
</protein>
<dbReference type="Pfam" id="PF18914">
    <property type="entry name" value="DUF5666"/>
    <property type="match status" value="2"/>
</dbReference>
<feature type="domain" description="DUF5666" evidence="1">
    <location>
        <begin position="105"/>
        <end position="171"/>
    </location>
</feature>
<reference evidence="2" key="1">
    <citation type="submission" date="2018-06" db="EMBL/GenBank/DDBJ databases">
        <authorList>
            <person name="Zhirakovskaya E."/>
        </authorList>
    </citation>
    <scope>NUCLEOTIDE SEQUENCE</scope>
</reference>
<proteinExistence type="predicted"/>
<dbReference type="AlphaFoldDB" id="A0A3B0WMT6"/>
<organism evidence="2">
    <name type="scientific">hydrothermal vent metagenome</name>
    <dbReference type="NCBI Taxonomy" id="652676"/>
    <lineage>
        <taxon>unclassified sequences</taxon>
        <taxon>metagenomes</taxon>
        <taxon>ecological metagenomes</taxon>
    </lineage>
</organism>
<evidence type="ECO:0000313" key="2">
    <source>
        <dbReference type="EMBL" id="VAW50669.1"/>
    </source>
</evidence>